<dbReference type="Proteomes" id="UP000000755">
    <property type="component" value="Chromosome"/>
</dbReference>
<dbReference type="KEGG" id="gfo:GFO_3119"/>
<accession>A0M618</accession>
<dbReference type="OrthoDB" id="9841214at2"/>
<organism evidence="1 2">
    <name type="scientific">Christiangramia forsetii (strain DSM 17595 / CGMCC 1.15422 / KT0803)</name>
    <name type="common">Gramella forsetii</name>
    <dbReference type="NCBI Taxonomy" id="411154"/>
    <lineage>
        <taxon>Bacteria</taxon>
        <taxon>Pseudomonadati</taxon>
        <taxon>Bacteroidota</taxon>
        <taxon>Flavobacteriia</taxon>
        <taxon>Flavobacteriales</taxon>
        <taxon>Flavobacteriaceae</taxon>
        <taxon>Christiangramia</taxon>
    </lineage>
</organism>
<dbReference type="AlphaFoldDB" id="A0M618"/>
<name>A0M618_CHRFK</name>
<dbReference type="HOGENOM" id="CLU_1473211_0_0_10"/>
<evidence type="ECO:0000313" key="1">
    <source>
        <dbReference type="EMBL" id="CAL68063.1"/>
    </source>
</evidence>
<dbReference type="RefSeq" id="WP_011710964.1">
    <property type="nucleotide sequence ID" value="NC_008571.1"/>
</dbReference>
<evidence type="ECO:0000313" key="2">
    <source>
        <dbReference type="Proteomes" id="UP000000755"/>
    </source>
</evidence>
<gene>
    <name evidence="1" type="ordered locus">GFO_3119</name>
</gene>
<dbReference type="EMBL" id="CU207366">
    <property type="protein sequence ID" value="CAL68063.1"/>
    <property type="molecule type" value="Genomic_DNA"/>
</dbReference>
<proteinExistence type="predicted"/>
<protein>
    <submittedName>
        <fullName evidence="1">Uncharacterized protein</fullName>
    </submittedName>
</protein>
<reference evidence="1 2" key="1">
    <citation type="journal article" date="2006" name="Environ. Microbiol.">
        <title>Whole genome analysis of the marine Bacteroidetes'Gramella forsetii' reveals adaptations to degradation of polymeric organic matter.</title>
        <authorList>
            <person name="Bauer M."/>
            <person name="Kube M."/>
            <person name="Teeling H."/>
            <person name="Richter M."/>
            <person name="Lombardot T."/>
            <person name="Allers E."/>
            <person name="Wuerdemann C.A."/>
            <person name="Quast C."/>
            <person name="Kuhl H."/>
            <person name="Knaust F."/>
            <person name="Woebken D."/>
            <person name="Bischof K."/>
            <person name="Mussmann M."/>
            <person name="Choudhuri J.V."/>
            <person name="Meyer F."/>
            <person name="Reinhardt R."/>
            <person name="Amann R.I."/>
            <person name="Gloeckner F.O."/>
        </authorList>
    </citation>
    <scope>NUCLEOTIDE SEQUENCE [LARGE SCALE GENOMIC DNA]</scope>
    <source>
        <strain evidence="1 2">KT0803</strain>
    </source>
</reference>
<sequence length="183" mass="21390">MRFFNKFILVYILFVSCQSQDDILEIQPLPDRINTENYEEFILIQIEDQQFVFGADRKNQDRKNLGAELVVRSSSVGVLYHSLIFWGGIDNVDFRELQRLGGTIEEFLGEGIYKTGREKESNCDYFDFGVSWYSHYNTEEVGYLKVSFWDGKTLEGNFDIMVHNSLNQSQSKNITGEFKFKIE</sequence>
<dbReference type="PROSITE" id="PS51257">
    <property type="entry name" value="PROKAR_LIPOPROTEIN"/>
    <property type="match status" value="1"/>
</dbReference>